<keyword evidence="3 5" id="KW-1133">Transmembrane helix</keyword>
<keyword evidence="4 5" id="KW-0472">Membrane</keyword>
<evidence type="ECO:0000313" key="7">
    <source>
        <dbReference type="EMBL" id="MEE1675856.1"/>
    </source>
</evidence>
<feature type="transmembrane region" description="Helical" evidence="5">
    <location>
        <begin position="438"/>
        <end position="455"/>
    </location>
</feature>
<reference evidence="8" key="1">
    <citation type="submission" date="2023-07" db="EMBL/GenBank/DDBJ databases">
        <title>Draft genome sequence of Agarivorans aestuarii strain ZMCS4, a CAZymes producing bacteria isolated from the marine brown algae Clodostephus spongiosus.</title>
        <authorList>
            <person name="Lorente B."/>
            <person name="Cabral C."/>
            <person name="Frias J."/>
            <person name="Faria J."/>
            <person name="Toubarro D."/>
        </authorList>
    </citation>
    <scope>NUCLEOTIDE SEQUENCE [LARGE SCALE GENOMIC DNA]</scope>
    <source>
        <strain evidence="8">ZMCS4</strain>
    </source>
</reference>
<feature type="transmembrane region" description="Helical" evidence="5">
    <location>
        <begin position="85"/>
        <end position="103"/>
    </location>
</feature>
<proteinExistence type="predicted"/>
<dbReference type="RefSeq" id="WP_329776633.1">
    <property type="nucleotide sequence ID" value="NZ_JAYDYW010000016.1"/>
</dbReference>
<dbReference type="Pfam" id="PF04932">
    <property type="entry name" value="Wzy_C"/>
    <property type="match status" value="1"/>
</dbReference>
<feature type="transmembrane region" description="Helical" evidence="5">
    <location>
        <begin position="410"/>
        <end position="432"/>
    </location>
</feature>
<feature type="transmembrane region" description="Helical" evidence="5">
    <location>
        <begin position="166"/>
        <end position="185"/>
    </location>
</feature>
<keyword evidence="2 5" id="KW-0812">Transmembrane</keyword>
<evidence type="ECO:0000256" key="2">
    <source>
        <dbReference type="ARBA" id="ARBA00022692"/>
    </source>
</evidence>
<comment type="subcellular location">
    <subcellularLocation>
        <location evidence="1">Membrane</location>
        <topology evidence="1">Multi-pass membrane protein</topology>
    </subcellularLocation>
</comment>
<feature type="transmembrane region" description="Helical" evidence="5">
    <location>
        <begin position="282"/>
        <end position="301"/>
    </location>
</feature>
<dbReference type="EMBL" id="JAYDYW010000016">
    <property type="protein sequence ID" value="MEE1675856.1"/>
    <property type="molecule type" value="Genomic_DNA"/>
</dbReference>
<feature type="transmembrane region" description="Helical" evidence="5">
    <location>
        <begin position="239"/>
        <end position="257"/>
    </location>
</feature>
<dbReference type="PANTHER" id="PTHR37422:SF13">
    <property type="entry name" value="LIPOPOLYSACCHARIDE BIOSYNTHESIS PROTEIN PA4999-RELATED"/>
    <property type="match status" value="1"/>
</dbReference>
<keyword evidence="8" id="KW-1185">Reference proteome</keyword>
<evidence type="ECO:0000256" key="3">
    <source>
        <dbReference type="ARBA" id="ARBA00022989"/>
    </source>
</evidence>
<dbReference type="GO" id="GO:0016874">
    <property type="term" value="F:ligase activity"/>
    <property type="evidence" value="ECO:0007669"/>
    <property type="project" value="UniProtKB-KW"/>
</dbReference>
<protein>
    <submittedName>
        <fullName evidence="7">O-antigen ligase family protein</fullName>
    </submittedName>
</protein>
<sequence length="465" mass="50580">MKTAIDKPHKTAIRLKPIVCSLLAIVVVALLWFKLPNPLIPIALGVLPLLVVAVMKQPFWVVLGFVCFSFFRLHEAFPALYVLRIPQLLALASLACLAWHLFISRKMQIYWSKELSWLMLFVALCAVGLVFASSRPVAMAYFNGVFSKIALMTVAIAWLMRRPEDFVKAAIAFCVCGLMIAIVALQNAAAGIEMVEGTRVTIGRSMGSVLGDPNDLALTLQFPLGFALAFSLKRCAPLVRLLALVSAVTIIMAILATQSRGGLLGITTISAVLAWRRVENKALLISAGALALPILFVLAGVSERSSGGAAESGIDESSMGRLYAWQAAFKMALFNPITGVGIDNFYANYYFFSSHWDGKNHAVHSTWFGVLAETGFVGFMVFCTLLFKVCRLAHQNLQALAREAKTKHAGLYSCAEGVFAGMLGTIVSGTFLTQGFTWPIYIFTALVVAIAQLLRQPLHNAKPTK</sequence>
<feature type="transmembrane region" description="Helical" evidence="5">
    <location>
        <begin position="60"/>
        <end position="79"/>
    </location>
</feature>
<evidence type="ECO:0000256" key="5">
    <source>
        <dbReference type="SAM" id="Phobius"/>
    </source>
</evidence>
<dbReference type="InterPro" id="IPR051533">
    <property type="entry name" value="WaaL-like"/>
</dbReference>
<accession>A0ABU7G926</accession>
<evidence type="ECO:0000256" key="4">
    <source>
        <dbReference type="ARBA" id="ARBA00023136"/>
    </source>
</evidence>
<feature type="transmembrane region" description="Helical" evidence="5">
    <location>
        <begin position="115"/>
        <end position="132"/>
    </location>
</feature>
<gene>
    <name evidence="7" type="ORF">SNR37_001183</name>
</gene>
<dbReference type="InterPro" id="IPR007016">
    <property type="entry name" value="O-antigen_ligase-rel_domated"/>
</dbReference>
<evidence type="ECO:0000256" key="1">
    <source>
        <dbReference type="ARBA" id="ARBA00004141"/>
    </source>
</evidence>
<dbReference type="Proteomes" id="UP001310248">
    <property type="component" value="Unassembled WGS sequence"/>
</dbReference>
<keyword evidence="7" id="KW-0436">Ligase</keyword>
<feature type="domain" description="O-antigen ligase-related" evidence="6">
    <location>
        <begin position="246"/>
        <end position="383"/>
    </location>
</feature>
<feature type="transmembrane region" description="Helical" evidence="5">
    <location>
        <begin position="367"/>
        <end position="389"/>
    </location>
</feature>
<feature type="transmembrane region" description="Helical" evidence="5">
    <location>
        <begin position="12"/>
        <end position="33"/>
    </location>
</feature>
<feature type="transmembrane region" description="Helical" evidence="5">
    <location>
        <begin position="138"/>
        <end position="159"/>
    </location>
</feature>
<dbReference type="PANTHER" id="PTHR37422">
    <property type="entry name" value="TEICHURONIC ACID BIOSYNTHESIS PROTEIN TUAE"/>
    <property type="match status" value="1"/>
</dbReference>
<evidence type="ECO:0000313" key="8">
    <source>
        <dbReference type="Proteomes" id="UP001310248"/>
    </source>
</evidence>
<evidence type="ECO:0000259" key="6">
    <source>
        <dbReference type="Pfam" id="PF04932"/>
    </source>
</evidence>
<name>A0ABU7G926_9ALTE</name>
<comment type="caution">
    <text evidence="7">The sequence shown here is derived from an EMBL/GenBank/DDBJ whole genome shotgun (WGS) entry which is preliminary data.</text>
</comment>
<feature type="transmembrane region" description="Helical" evidence="5">
    <location>
        <begin position="322"/>
        <end position="347"/>
    </location>
</feature>
<organism evidence="7 8">
    <name type="scientific">Agarivorans aestuarii</name>
    <dbReference type="NCBI Taxonomy" id="1563703"/>
    <lineage>
        <taxon>Bacteria</taxon>
        <taxon>Pseudomonadati</taxon>
        <taxon>Pseudomonadota</taxon>
        <taxon>Gammaproteobacteria</taxon>
        <taxon>Alteromonadales</taxon>
        <taxon>Alteromonadaceae</taxon>
        <taxon>Agarivorans</taxon>
    </lineage>
</organism>